<protein>
    <submittedName>
        <fullName evidence="1">Uncharacterized protein</fullName>
    </submittedName>
</protein>
<proteinExistence type="predicted"/>
<organism evidence="1">
    <name type="scientific">Rhizophora mucronata</name>
    <name type="common">Asiatic mangrove</name>
    <dbReference type="NCBI Taxonomy" id="61149"/>
    <lineage>
        <taxon>Eukaryota</taxon>
        <taxon>Viridiplantae</taxon>
        <taxon>Streptophyta</taxon>
        <taxon>Embryophyta</taxon>
        <taxon>Tracheophyta</taxon>
        <taxon>Spermatophyta</taxon>
        <taxon>Magnoliopsida</taxon>
        <taxon>eudicotyledons</taxon>
        <taxon>Gunneridae</taxon>
        <taxon>Pentapetalae</taxon>
        <taxon>rosids</taxon>
        <taxon>fabids</taxon>
        <taxon>Malpighiales</taxon>
        <taxon>Rhizophoraceae</taxon>
        <taxon>Rhizophora</taxon>
    </lineage>
</organism>
<evidence type="ECO:0000313" key="1">
    <source>
        <dbReference type="EMBL" id="MBX64083.1"/>
    </source>
</evidence>
<reference evidence="1" key="1">
    <citation type="submission" date="2018-02" db="EMBL/GenBank/DDBJ databases">
        <title>Rhizophora mucronata_Transcriptome.</title>
        <authorList>
            <person name="Meera S.P."/>
            <person name="Sreeshan A."/>
            <person name="Augustine A."/>
        </authorList>
    </citation>
    <scope>NUCLEOTIDE SEQUENCE</scope>
    <source>
        <tissue evidence="1">Leaf</tissue>
    </source>
</reference>
<sequence length="34" mass="3876">MGSSDKSQMHTTFSLFSQGDCIRNSNYDLYVTIE</sequence>
<dbReference type="AlphaFoldDB" id="A0A2P2QAV4"/>
<name>A0A2P2QAV4_RHIMU</name>
<dbReference type="EMBL" id="GGEC01083599">
    <property type="protein sequence ID" value="MBX64083.1"/>
    <property type="molecule type" value="Transcribed_RNA"/>
</dbReference>
<accession>A0A2P2QAV4</accession>